<keyword evidence="2" id="KW-0812">Transmembrane</keyword>
<evidence type="ECO:0000256" key="1">
    <source>
        <dbReference type="ARBA" id="ARBA00004370"/>
    </source>
</evidence>
<organism evidence="8 9">
    <name type="scientific">Ostreobium quekettii</name>
    <dbReference type="NCBI Taxonomy" id="121088"/>
    <lineage>
        <taxon>Eukaryota</taxon>
        <taxon>Viridiplantae</taxon>
        <taxon>Chlorophyta</taxon>
        <taxon>core chlorophytes</taxon>
        <taxon>Ulvophyceae</taxon>
        <taxon>TCBD clade</taxon>
        <taxon>Bryopsidales</taxon>
        <taxon>Ostreobineae</taxon>
        <taxon>Ostreobiaceae</taxon>
        <taxon>Ostreobium</taxon>
    </lineage>
</organism>
<dbReference type="Pfam" id="PF08417">
    <property type="entry name" value="PaO"/>
    <property type="match status" value="1"/>
</dbReference>
<comment type="subcellular location">
    <subcellularLocation>
        <location evidence="1">Membrane</location>
    </subcellularLocation>
</comment>
<dbReference type="OrthoDB" id="543398at2759"/>
<evidence type="ECO:0000256" key="2">
    <source>
        <dbReference type="ARBA" id="ARBA00022692"/>
    </source>
</evidence>
<evidence type="ECO:0000256" key="6">
    <source>
        <dbReference type="ARBA" id="ARBA00023136"/>
    </source>
</evidence>
<dbReference type="Gene3D" id="3.90.380.10">
    <property type="entry name" value="Naphthalene 1,2-dioxygenase Alpha Subunit, Chain A, domain 1"/>
    <property type="match status" value="1"/>
</dbReference>
<dbReference type="SUPFAM" id="SSF55961">
    <property type="entry name" value="Bet v1-like"/>
    <property type="match status" value="1"/>
</dbReference>
<name>A0A8S1J4M3_9CHLO</name>
<evidence type="ECO:0000259" key="7">
    <source>
        <dbReference type="Pfam" id="PF08417"/>
    </source>
</evidence>
<dbReference type="GO" id="GO:0005737">
    <property type="term" value="C:cytoplasm"/>
    <property type="evidence" value="ECO:0007669"/>
    <property type="project" value="TreeGrafter"/>
</dbReference>
<keyword evidence="4" id="KW-1133">Transmembrane helix</keyword>
<dbReference type="InterPro" id="IPR050584">
    <property type="entry name" value="Cholesterol_7-desaturase"/>
</dbReference>
<keyword evidence="3" id="KW-0809">Transit peptide</keyword>
<accession>A0A8S1J4M3</accession>
<feature type="domain" description="Pheophorbide a oxygenase" evidence="7">
    <location>
        <begin position="122"/>
        <end position="220"/>
    </location>
</feature>
<keyword evidence="9" id="KW-1185">Reference proteome</keyword>
<dbReference type="InterPro" id="IPR013626">
    <property type="entry name" value="PaO"/>
</dbReference>
<dbReference type="GO" id="GO:0016020">
    <property type="term" value="C:membrane"/>
    <property type="evidence" value="ECO:0007669"/>
    <property type="project" value="UniProtKB-SubCell"/>
</dbReference>
<reference evidence="8" key="1">
    <citation type="submission" date="2020-12" db="EMBL/GenBank/DDBJ databases">
        <authorList>
            <person name="Iha C."/>
        </authorList>
    </citation>
    <scope>NUCLEOTIDE SEQUENCE</scope>
</reference>
<evidence type="ECO:0000256" key="4">
    <source>
        <dbReference type="ARBA" id="ARBA00022989"/>
    </source>
</evidence>
<evidence type="ECO:0000256" key="5">
    <source>
        <dbReference type="ARBA" id="ARBA00023002"/>
    </source>
</evidence>
<keyword evidence="6" id="KW-0472">Membrane</keyword>
<dbReference type="EMBL" id="CAJHUC010000834">
    <property type="protein sequence ID" value="CAD7698458.1"/>
    <property type="molecule type" value="Genomic_DNA"/>
</dbReference>
<protein>
    <recommendedName>
        <fullName evidence="7">Pheophorbide a oxygenase domain-containing protein</fullName>
    </recommendedName>
</protein>
<evidence type="ECO:0000313" key="8">
    <source>
        <dbReference type="EMBL" id="CAD7698458.1"/>
    </source>
</evidence>
<dbReference type="AlphaFoldDB" id="A0A8S1J4M3"/>
<sequence length="369" mass="40940">MLWVWADSGPTAFIDSAVRGPRIPSFLEEHTDEYVPLFPVMARDLMYGHNLLVENVMDPSHVPFAHHGVQGSRDAARPLRITRLNTEDGQDPSLLKFDIQTLGVPAGSGKRKGPPRKRNLEFIFPSAVDYHSMPPGEAGGLPTFLSTFYCTPTSVGKCRILSQFMIRRDTKPGGNMLRRLAKLLNKVKPPKWLLHMGSNKVLDGDMILLHNQGHTMERLRNVRGKLKHQDMFYLAAGADGAVVDLLEWYHDPARGGGGPRGPGGELLSDGPEETREEVILDRYEQHTKHCHACSGALRVVESLKPVAQWATVTLAATFLSLALRAESGVAVLSKGWPLVLCTVICVVAIKLLTEIQRRLRFVPYEHHSS</sequence>
<keyword evidence="5" id="KW-0560">Oxidoreductase</keyword>
<gene>
    <name evidence="8" type="ORF">OSTQU699_LOCUS3819</name>
</gene>
<evidence type="ECO:0000256" key="3">
    <source>
        <dbReference type="ARBA" id="ARBA00022946"/>
    </source>
</evidence>
<dbReference type="GO" id="GO:0010277">
    <property type="term" value="F:chlorophyllide a oxygenase activity"/>
    <property type="evidence" value="ECO:0007669"/>
    <property type="project" value="InterPro"/>
</dbReference>
<dbReference type="PANTHER" id="PTHR21266:SF32">
    <property type="entry name" value="CHOLESTEROL 7-DESATURASE NVD"/>
    <property type="match status" value="1"/>
</dbReference>
<dbReference type="Proteomes" id="UP000708148">
    <property type="component" value="Unassembled WGS sequence"/>
</dbReference>
<comment type="caution">
    <text evidence="8">The sequence shown here is derived from an EMBL/GenBank/DDBJ whole genome shotgun (WGS) entry which is preliminary data.</text>
</comment>
<proteinExistence type="predicted"/>
<dbReference type="PANTHER" id="PTHR21266">
    <property type="entry name" value="IRON-SULFUR DOMAIN CONTAINING PROTEIN"/>
    <property type="match status" value="1"/>
</dbReference>
<evidence type="ECO:0000313" key="9">
    <source>
        <dbReference type="Proteomes" id="UP000708148"/>
    </source>
</evidence>